<organism evidence="2">
    <name type="scientific">marine metagenome</name>
    <dbReference type="NCBI Taxonomy" id="408172"/>
    <lineage>
        <taxon>unclassified sequences</taxon>
        <taxon>metagenomes</taxon>
        <taxon>ecological metagenomes</taxon>
    </lineage>
</organism>
<evidence type="ECO:0008006" key="3">
    <source>
        <dbReference type="Google" id="ProtNLM"/>
    </source>
</evidence>
<dbReference type="GO" id="GO:0008233">
    <property type="term" value="F:peptidase activity"/>
    <property type="evidence" value="ECO:0007669"/>
    <property type="project" value="InterPro"/>
</dbReference>
<proteinExistence type="inferred from homology"/>
<accession>A0A382C455</accession>
<dbReference type="GO" id="GO:0016811">
    <property type="term" value="F:hydrolase activity, acting on carbon-nitrogen (but not peptide) bonds, in linear amides"/>
    <property type="evidence" value="ECO:0007669"/>
    <property type="project" value="InterPro"/>
</dbReference>
<dbReference type="EMBL" id="UINC01032733">
    <property type="protein sequence ID" value="SVB20875.1"/>
    <property type="molecule type" value="Genomic_DNA"/>
</dbReference>
<evidence type="ECO:0000313" key="2">
    <source>
        <dbReference type="EMBL" id="SVB20875.1"/>
    </source>
</evidence>
<dbReference type="GO" id="GO:0010498">
    <property type="term" value="P:proteasomal protein catabolic process"/>
    <property type="evidence" value="ECO:0007669"/>
    <property type="project" value="InterPro"/>
</dbReference>
<dbReference type="Pfam" id="PF03136">
    <property type="entry name" value="Pup_ligase"/>
    <property type="match status" value="1"/>
</dbReference>
<dbReference type="AlphaFoldDB" id="A0A382C455"/>
<dbReference type="PANTHER" id="PTHR42307">
    <property type="entry name" value="PUP DEAMIDASE/DEPUPYLASE"/>
    <property type="match status" value="1"/>
</dbReference>
<dbReference type="GO" id="GO:0019941">
    <property type="term" value="P:modification-dependent protein catabolic process"/>
    <property type="evidence" value="ECO:0007669"/>
    <property type="project" value="InterPro"/>
</dbReference>
<feature type="non-terminal residue" evidence="2">
    <location>
        <position position="1"/>
    </location>
</feature>
<comment type="similarity">
    <text evidence="1">Belongs to the Pup ligase/Pup deamidase family. Pup deamidase subfamily.</text>
</comment>
<protein>
    <recommendedName>
        <fullName evidence="3">Proteasome accessory factor PafA2</fullName>
    </recommendedName>
</protein>
<name>A0A382C455_9ZZZZ</name>
<sequence>VAVRKILGIETEFGIAQRGVVDPNPITASSLLINAYLSRRAEPGSGPGAPRVGWDFLDETPDMDIRGFAPIGSLAPEVEAHLVNAVLTNGARYYVDHAHPELSIPECADARAAVRWDRAAEMILVDSMEAADEILPDGQELVVYKNNSDGKGNSYGCHENYLMDRSTPFGRIVQHATTHLVTRQVFTGAGKVGCEAPGVDRMAVPFQLTQRADFFEEEVGLETTLKRPIINTRDEPHADPLRYRRLHVIVGDANLCEVATLLKLGTTAIVLAMVEDGVLDDDISLVDPVRALQKVSWDTKLSAPLLLGDGRTATALDLQWELLESAQKYLLEEGDEMVGGAVAGEVVGRWEGVLTALENSPSELFGVVDWVTKRGLLDGYRERHGLEANDIRLAAMDLQYHDLRPNRSLFARVGAETVVDLDEVVRAVDNPPADTRAYFRGRCLQRWPDRVVAANWDSMVFDTGEDSLRRVPMMEPARGTSDHVGTLLDECHTVTELLDRLSENPIAGPDD</sequence>
<dbReference type="InterPro" id="IPR004347">
    <property type="entry name" value="Pup_ligase/deamidase"/>
</dbReference>
<gene>
    <name evidence="2" type="ORF">METZ01_LOCUS173729</name>
</gene>
<dbReference type="PANTHER" id="PTHR42307:SF2">
    <property type="entry name" value="PUP DEAMIDASE_DEPUPYLASE"/>
    <property type="match status" value="1"/>
</dbReference>
<evidence type="ECO:0000256" key="1">
    <source>
        <dbReference type="ARBA" id="ARBA00009114"/>
    </source>
</evidence>
<dbReference type="NCBIfam" id="TIGR03688">
    <property type="entry name" value="depupylase_Dop"/>
    <property type="match status" value="1"/>
</dbReference>
<dbReference type="GO" id="GO:0070490">
    <property type="term" value="P:protein pupylation"/>
    <property type="evidence" value="ECO:0007669"/>
    <property type="project" value="TreeGrafter"/>
</dbReference>
<reference evidence="2" key="1">
    <citation type="submission" date="2018-05" db="EMBL/GenBank/DDBJ databases">
        <authorList>
            <person name="Lanie J.A."/>
            <person name="Ng W.-L."/>
            <person name="Kazmierczak K.M."/>
            <person name="Andrzejewski T.M."/>
            <person name="Davidsen T.M."/>
            <person name="Wayne K.J."/>
            <person name="Tettelin H."/>
            <person name="Glass J.I."/>
            <person name="Rusch D."/>
            <person name="Podicherti R."/>
            <person name="Tsui H.-C.T."/>
            <person name="Winkler M.E."/>
        </authorList>
    </citation>
    <scope>NUCLEOTIDE SEQUENCE</scope>
</reference>
<dbReference type="GO" id="GO:0005524">
    <property type="term" value="F:ATP binding"/>
    <property type="evidence" value="ECO:0007669"/>
    <property type="project" value="TreeGrafter"/>
</dbReference>
<dbReference type="InterPro" id="IPR022366">
    <property type="entry name" value="Pup_deamidase"/>
</dbReference>